<evidence type="ECO:0000313" key="2">
    <source>
        <dbReference type="EMBL" id="MBD2800634.1"/>
    </source>
</evidence>
<gene>
    <name evidence="2" type="ORF">ID854_09235</name>
</gene>
<proteinExistence type="predicted"/>
<protein>
    <submittedName>
        <fullName evidence="2">Uncharacterized protein</fullName>
    </submittedName>
</protein>
<reference evidence="2" key="1">
    <citation type="submission" date="2020-09" db="EMBL/GenBank/DDBJ databases">
        <authorList>
            <person name="Palma L."/>
            <person name="Caballero P."/>
            <person name="Berry C."/>
            <person name="Del Valle E."/>
        </authorList>
    </citation>
    <scope>NUCLEOTIDE SEQUENCE</scope>
    <source>
        <strain evidence="2">M</strain>
    </source>
</reference>
<dbReference type="RefSeq" id="WP_323868891.1">
    <property type="nucleotide sequence ID" value="NZ_JACXBF010000202.1"/>
</dbReference>
<reference evidence="2" key="2">
    <citation type="journal article" date="2024" name="Toxins">
        <title>Genome Sequence Analysis of Native Xenorhabdus Strains Isolated from Entomopathogenic Nematodes in Argentina.</title>
        <authorList>
            <person name="Palma L."/>
            <person name="Frizzo L."/>
            <person name="Kaiser S."/>
            <person name="Berry C."/>
            <person name="Caballero P."/>
            <person name="Bode H.B."/>
            <person name="Del Valle E.E."/>
        </authorList>
    </citation>
    <scope>NUCLEOTIDE SEQUENCE</scope>
    <source>
        <strain evidence="2">M</strain>
    </source>
</reference>
<dbReference type="AlphaFoldDB" id="A0AAW3YUC8"/>
<accession>A0AAW3YUC8</accession>
<comment type="caution">
    <text evidence="2">The sequence shown here is derived from an EMBL/GenBank/DDBJ whole genome shotgun (WGS) entry which is preliminary data.</text>
</comment>
<organism evidence="2">
    <name type="scientific">Xenorhabdus szentirmaii</name>
    <dbReference type="NCBI Taxonomy" id="290112"/>
    <lineage>
        <taxon>Bacteria</taxon>
        <taxon>Pseudomonadati</taxon>
        <taxon>Pseudomonadota</taxon>
        <taxon>Gammaproteobacteria</taxon>
        <taxon>Enterobacterales</taxon>
        <taxon>Morganellaceae</taxon>
        <taxon>Xenorhabdus</taxon>
    </lineage>
</organism>
<sequence length="73" mass="8063">MISIQSTDGVFTLLPHAQLAYHTHSWFSTNTEVKKPGSKRSKTEVNTCRRSSYSSIGGSLKPTGHGVSIRWIT</sequence>
<dbReference type="Proteomes" id="UP001193920">
    <property type="component" value="Unassembled WGS sequence"/>
</dbReference>
<feature type="compositionally biased region" description="Polar residues" evidence="1">
    <location>
        <begin position="44"/>
        <end position="57"/>
    </location>
</feature>
<dbReference type="EMBL" id="JACXBF010000202">
    <property type="protein sequence ID" value="MBD2800634.1"/>
    <property type="molecule type" value="Genomic_DNA"/>
</dbReference>
<feature type="region of interest" description="Disordered" evidence="1">
    <location>
        <begin position="32"/>
        <end position="59"/>
    </location>
</feature>
<name>A0AAW3YUC8_9GAMM</name>
<evidence type="ECO:0000256" key="1">
    <source>
        <dbReference type="SAM" id="MobiDB-lite"/>
    </source>
</evidence>